<dbReference type="Pfam" id="PF13798">
    <property type="entry name" value="PCYCGC"/>
    <property type="match status" value="1"/>
</dbReference>
<comment type="caution">
    <text evidence="2">The sequence shown here is derived from an EMBL/GenBank/DDBJ whole genome shotgun (WGS) entry which is preliminary data.</text>
</comment>
<dbReference type="Proteomes" id="UP001596002">
    <property type="component" value="Unassembled WGS sequence"/>
</dbReference>
<keyword evidence="1" id="KW-0732">Signal</keyword>
<reference evidence="3" key="1">
    <citation type="journal article" date="2019" name="Int. J. Syst. Evol. Microbiol.">
        <title>The Global Catalogue of Microorganisms (GCM) 10K type strain sequencing project: providing services to taxonomists for standard genome sequencing and annotation.</title>
        <authorList>
            <consortium name="The Broad Institute Genomics Platform"/>
            <consortium name="The Broad Institute Genome Sequencing Center for Infectious Disease"/>
            <person name="Wu L."/>
            <person name="Ma J."/>
        </authorList>
    </citation>
    <scope>NUCLEOTIDE SEQUENCE [LARGE SCALE GENOMIC DNA]</scope>
    <source>
        <strain evidence="3">WYCCWR 12678</strain>
    </source>
</reference>
<proteinExistence type="predicted"/>
<evidence type="ECO:0000256" key="1">
    <source>
        <dbReference type="SAM" id="SignalP"/>
    </source>
</evidence>
<dbReference type="EMBL" id="JBHSHC010000096">
    <property type="protein sequence ID" value="MFC4768133.1"/>
    <property type="molecule type" value="Genomic_DNA"/>
</dbReference>
<accession>A0ABV9Q2Z3</accession>
<feature type="signal peptide" evidence="1">
    <location>
        <begin position="1"/>
        <end position="24"/>
    </location>
</feature>
<protein>
    <submittedName>
        <fullName evidence="2">PCYCGC motif-containing (Lipo)protein</fullName>
    </submittedName>
</protein>
<dbReference type="PROSITE" id="PS51257">
    <property type="entry name" value="PROKAR_LIPOPROTEIN"/>
    <property type="match status" value="1"/>
</dbReference>
<dbReference type="InterPro" id="IPR025673">
    <property type="entry name" value="PCYCGC"/>
</dbReference>
<sequence>MKSFRITILGLVLVLSGCSSSSKSTDVHSHEIKVSKDKKTEATNGVDTLPSFLSNSSQKIREVYSLAAKNYDLLHHIPCYCGCGQLDGHKSVSDCFVKDVRQNSVVTWDSHGSNCGVCLNIVAYSVELQKEGKSIKEIRTKIDERYKEHGKKPTHTPIPN</sequence>
<evidence type="ECO:0000313" key="2">
    <source>
        <dbReference type="EMBL" id="MFC4768133.1"/>
    </source>
</evidence>
<feature type="chain" id="PRO_5045417249" evidence="1">
    <location>
        <begin position="25"/>
        <end position="160"/>
    </location>
</feature>
<keyword evidence="3" id="KW-1185">Reference proteome</keyword>
<organism evidence="2 3">
    <name type="scientific">Effusibacillus consociatus</name>
    <dbReference type="NCBI Taxonomy" id="1117041"/>
    <lineage>
        <taxon>Bacteria</taxon>
        <taxon>Bacillati</taxon>
        <taxon>Bacillota</taxon>
        <taxon>Bacilli</taxon>
        <taxon>Bacillales</taxon>
        <taxon>Alicyclobacillaceae</taxon>
        <taxon>Effusibacillus</taxon>
    </lineage>
</organism>
<gene>
    <name evidence="2" type="ORF">ACFO8Q_12320</name>
</gene>
<name>A0ABV9Q2Z3_9BACL</name>
<dbReference type="RefSeq" id="WP_380026057.1">
    <property type="nucleotide sequence ID" value="NZ_JBHSHC010000096.1"/>
</dbReference>
<evidence type="ECO:0000313" key="3">
    <source>
        <dbReference type="Proteomes" id="UP001596002"/>
    </source>
</evidence>